<accession>A0A2N5TYK3</accession>
<sequence>MRVKSRTPEITPASCFSISAPSSHGQHVQQWLSRLRADSPKSCTHILPQCLLICHLARRPTSPTTWCSQQSQEGTPGSPPTSDQPISHVYIGESPHGSAFALVNGDPDLVPANLPVTAASSLPRCQLPSPAGLPSITAPSPASLPALAPTLLPLLAPASLPSSASSLLMALSPLPPSDSATTPTAADPSLSPLPSADPPTTCTVQTPITTAAALPATAPDGSADRIDVSNVIHTSLLLASNSSNSLPPSLSTVHSPPPPLHNNLATIRADVSNATHTISLSPSCALEGPPAPTASPISLASQASPDLLYSSGALQLAPDLSQAAIKHYEDIDNFLKLSDP</sequence>
<evidence type="ECO:0000256" key="1">
    <source>
        <dbReference type="SAM" id="MobiDB-lite"/>
    </source>
</evidence>
<dbReference type="EMBL" id="PGCI01000293">
    <property type="protein sequence ID" value="PLW30585.1"/>
    <property type="molecule type" value="Genomic_DNA"/>
</dbReference>
<feature type="region of interest" description="Disordered" evidence="1">
    <location>
        <begin position="176"/>
        <end position="203"/>
    </location>
</feature>
<gene>
    <name evidence="2" type="ORF">PCASD_25955</name>
</gene>
<comment type="caution">
    <text evidence="2">The sequence shown here is derived from an EMBL/GenBank/DDBJ whole genome shotgun (WGS) entry which is preliminary data.</text>
</comment>
<dbReference type="Proteomes" id="UP000235392">
    <property type="component" value="Unassembled WGS sequence"/>
</dbReference>
<reference evidence="2 3" key="1">
    <citation type="submission" date="2017-11" db="EMBL/GenBank/DDBJ databases">
        <title>De novo assembly and phasing of dikaryotic genomes from two isolates of Puccinia coronata f. sp. avenae, the causal agent of oat crown rust.</title>
        <authorList>
            <person name="Miller M.E."/>
            <person name="Zhang Y."/>
            <person name="Omidvar V."/>
            <person name="Sperschneider J."/>
            <person name="Schwessinger B."/>
            <person name="Raley C."/>
            <person name="Palmer J.M."/>
            <person name="Garnica D."/>
            <person name="Upadhyaya N."/>
            <person name="Rathjen J."/>
            <person name="Taylor J.M."/>
            <person name="Park R.F."/>
            <person name="Dodds P.N."/>
            <person name="Hirsch C.D."/>
            <person name="Kianian S.F."/>
            <person name="Figueroa M."/>
        </authorList>
    </citation>
    <scope>NUCLEOTIDE SEQUENCE [LARGE SCALE GENOMIC DNA]</scope>
    <source>
        <strain evidence="2">12SD80</strain>
    </source>
</reference>
<proteinExistence type="predicted"/>
<name>A0A2N5TYK3_9BASI</name>
<organism evidence="2 3">
    <name type="scientific">Puccinia coronata f. sp. avenae</name>
    <dbReference type="NCBI Taxonomy" id="200324"/>
    <lineage>
        <taxon>Eukaryota</taxon>
        <taxon>Fungi</taxon>
        <taxon>Dikarya</taxon>
        <taxon>Basidiomycota</taxon>
        <taxon>Pucciniomycotina</taxon>
        <taxon>Pucciniomycetes</taxon>
        <taxon>Pucciniales</taxon>
        <taxon>Pucciniaceae</taxon>
        <taxon>Puccinia</taxon>
    </lineage>
</organism>
<evidence type="ECO:0000313" key="2">
    <source>
        <dbReference type="EMBL" id="PLW30585.1"/>
    </source>
</evidence>
<feature type="region of interest" description="Disordered" evidence="1">
    <location>
        <begin position="64"/>
        <end position="90"/>
    </location>
</feature>
<protein>
    <submittedName>
        <fullName evidence="2">Uncharacterized protein</fullName>
    </submittedName>
</protein>
<dbReference type="AlphaFoldDB" id="A0A2N5TYK3"/>
<feature type="compositionally biased region" description="Polar residues" evidence="1">
    <location>
        <begin position="64"/>
        <end position="85"/>
    </location>
</feature>
<evidence type="ECO:0000313" key="3">
    <source>
        <dbReference type="Proteomes" id="UP000235392"/>
    </source>
</evidence>